<dbReference type="AlphaFoldDB" id="A0A2P5ELC6"/>
<evidence type="ECO:0000256" key="3">
    <source>
        <dbReference type="ARBA" id="ARBA00023125"/>
    </source>
</evidence>
<evidence type="ECO:0000256" key="1">
    <source>
        <dbReference type="ARBA" id="ARBA00004123"/>
    </source>
</evidence>
<dbReference type="PANTHER" id="PTHR11945">
    <property type="entry name" value="MADS BOX PROTEIN"/>
    <property type="match status" value="1"/>
</dbReference>
<evidence type="ECO:0000259" key="6">
    <source>
        <dbReference type="PROSITE" id="PS50066"/>
    </source>
</evidence>
<dbReference type="SUPFAM" id="SSF55455">
    <property type="entry name" value="SRF-like"/>
    <property type="match status" value="1"/>
</dbReference>
<dbReference type="InterPro" id="IPR002100">
    <property type="entry name" value="TF_MADSbox"/>
</dbReference>
<keyword evidence="5" id="KW-0539">Nucleus</keyword>
<dbReference type="PANTHER" id="PTHR11945:SF534">
    <property type="entry name" value="MYOCYTE-SPECIFIC ENHANCER FACTOR 2"/>
    <property type="match status" value="1"/>
</dbReference>
<dbReference type="GO" id="GO:0045893">
    <property type="term" value="P:positive regulation of DNA-templated transcription"/>
    <property type="evidence" value="ECO:0007669"/>
    <property type="project" value="UniProtKB-ARBA"/>
</dbReference>
<evidence type="ECO:0000256" key="2">
    <source>
        <dbReference type="ARBA" id="ARBA00023015"/>
    </source>
</evidence>
<evidence type="ECO:0000256" key="5">
    <source>
        <dbReference type="ARBA" id="ARBA00023242"/>
    </source>
</evidence>
<dbReference type="InterPro" id="IPR036879">
    <property type="entry name" value="TF_MADSbox_sf"/>
</dbReference>
<keyword evidence="8" id="KW-1185">Reference proteome</keyword>
<comment type="caution">
    <text evidence="7">The sequence shown here is derived from an EMBL/GenBank/DDBJ whole genome shotgun (WGS) entry which is preliminary data.</text>
</comment>
<dbReference type="PRINTS" id="PR00404">
    <property type="entry name" value="MADSDOMAIN"/>
</dbReference>
<evidence type="ECO:0000313" key="7">
    <source>
        <dbReference type="EMBL" id="PON86368.1"/>
    </source>
</evidence>
<dbReference type="GO" id="GO:0046983">
    <property type="term" value="F:protein dimerization activity"/>
    <property type="evidence" value="ECO:0007669"/>
    <property type="project" value="InterPro"/>
</dbReference>
<proteinExistence type="predicted"/>
<organism evidence="7 8">
    <name type="scientific">Trema orientale</name>
    <name type="common">Charcoal tree</name>
    <name type="synonym">Celtis orientalis</name>
    <dbReference type="NCBI Taxonomy" id="63057"/>
    <lineage>
        <taxon>Eukaryota</taxon>
        <taxon>Viridiplantae</taxon>
        <taxon>Streptophyta</taxon>
        <taxon>Embryophyta</taxon>
        <taxon>Tracheophyta</taxon>
        <taxon>Spermatophyta</taxon>
        <taxon>Magnoliopsida</taxon>
        <taxon>eudicotyledons</taxon>
        <taxon>Gunneridae</taxon>
        <taxon>Pentapetalae</taxon>
        <taxon>rosids</taxon>
        <taxon>fabids</taxon>
        <taxon>Rosales</taxon>
        <taxon>Cannabaceae</taxon>
        <taxon>Trema</taxon>
    </lineage>
</organism>
<reference evidence="8" key="1">
    <citation type="submission" date="2016-06" db="EMBL/GenBank/DDBJ databases">
        <title>Parallel loss of symbiosis genes in relatives of nitrogen-fixing non-legume Parasponia.</title>
        <authorList>
            <person name="Van Velzen R."/>
            <person name="Holmer R."/>
            <person name="Bu F."/>
            <person name="Rutten L."/>
            <person name="Van Zeijl A."/>
            <person name="Liu W."/>
            <person name="Santuari L."/>
            <person name="Cao Q."/>
            <person name="Sharma T."/>
            <person name="Shen D."/>
            <person name="Roswanjaya Y."/>
            <person name="Wardhani T."/>
            <person name="Kalhor M.S."/>
            <person name="Jansen J."/>
            <person name="Van den Hoogen J."/>
            <person name="Gungor B."/>
            <person name="Hartog M."/>
            <person name="Hontelez J."/>
            <person name="Verver J."/>
            <person name="Yang W.-C."/>
            <person name="Schijlen E."/>
            <person name="Repin R."/>
            <person name="Schilthuizen M."/>
            <person name="Schranz E."/>
            <person name="Heidstra R."/>
            <person name="Miyata K."/>
            <person name="Fedorova E."/>
            <person name="Kohlen W."/>
            <person name="Bisseling T."/>
            <person name="Smit S."/>
            <person name="Geurts R."/>
        </authorList>
    </citation>
    <scope>NUCLEOTIDE SEQUENCE [LARGE SCALE GENOMIC DNA]</scope>
    <source>
        <strain evidence="8">cv. RG33-2</strain>
    </source>
</reference>
<comment type="subcellular location">
    <subcellularLocation>
        <location evidence="1">Nucleus</location>
    </subcellularLocation>
</comment>
<dbReference type="OrthoDB" id="1194626at2759"/>
<name>A0A2P5ELC6_TREOI</name>
<dbReference type="PROSITE" id="PS50066">
    <property type="entry name" value="MADS_BOX_2"/>
    <property type="match status" value="1"/>
</dbReference>
<keyword evidence="4" id="KW-0804">Transcription</keyword>
<dbReference type="Proteomes" id="UP000237000">
    <property type="component" value="Unassembled WGS sequence"/>
</dbReference>
<keyword evidence="3" id="KW-0238">DNA-binding</keyword>
<dbReference type="Gene3D" id="3.40.1810.10">
    <property type="entry name" value="Transcription factor, MADS-box"/>
    <property type="match status" value="1"/>
</dbReference>
<evidence type="ECO:0000313" key="8">
    <source>
        <dbReference type="Proteomes" id="UP000237000"/>
    </source>
</evidence>
<gene>
    <name evidence="7" type="primary">TorMADS11</name>
    <name evidence="7" type="ORF">TorRG33x02_178200</name>
</gene>
<dbReference type="Pfam" id="PF00319">
    <property type="entry name" value="SRF-TF"/>
    <property type="match status" value="1"/>
</dbReference>
<protein>
    <submittedName>
        <fullName evidence="7">MADS-box transcription factor</fullName>
    </submittedName>
</protein>
<accession>A0A2P5ELC6</accession>
<feature type="domain" description="MADS-box" evidence="6">
    <location>
        <begin position="27"/>
        <end position="69"/>
    </location>
</feature>
<evidence type="ECO:0000256" key="4">
    <source>
        <dbReference type="ARBA" id="ARBA00023163"/>
    </source>
</evidence>
<dbReference type="GO" id="GO:0000978">
    <property type="term" value="F:RNA polymerase II cis-regulatory region sequence-specific DNA binding"/>
    <property type="evidence" value="ECO:0007669"/>
    <property type="project" value="TreeGrafter"/>
</dbReference>
<dbReference type="EMBL" id="JXTC01000133">
    <property type="protein sequence ID" value="PON86368.1"/>
    <property type="molecule type" value="Genomic_DNA"/>
</dbReference>
<dbReference type="GO" id="GO:0000981">
    <property type="term" value="F:DNA-binding transcription factor activity, RNA polymerase II-specific"/>
    <property type="evidence" value="ECO:0007669"/>
    <property type="project" value="TreeGrafter"/>
</dbReference>
<keyword evidence="2" id="KW-0805">Transcription regulation</keyword>
<dbReference type="SMART" id="SM00432">
    <property type="entry name" value="MADS"/>
    <property type="match status" value="1"/>
</dbReference>
<sequence length="369" mass="41332">MAKRSRDNSSMEEEQERAQLQASNIFVSFSKRRKGLFQKAAELCTKCHAQIAIVVLSPTGNPFSFGHSSVDDVLRHYLSNTTMGPPNFITDEHRNQTQRIEGLKLSLKQKKPQIDDRETRVVSELKRWVERECEERKTVAELEFLREKFNTLLGKITRRLASSSTTCLGGGGGGGEKDQGFDSVCPKSTEFVQNDNMLQHLNTASNLDLGFADHPIDDMSYAKYGTSSNFPLNGFTCQNSEFVENDNNNNFQFHSSDLEFLDHPLSDVLYANDVGPSSSGGDAGSHADDGFACQTDTDFIASNDMFQFTSSDLEFLDHTLNDTSYANYGFTFQDNDFVGNDNMYQFDGSNLEFLDYPLDATSYAPCYES</sequence>
<dbReference type="GO" id="GO:0005634">
    <property type="term" value="C:nucleus"/>
    <property type="evidence" value="ECO:0007669"/>
    <property type="project" value="UniProtKB-SubCell"/>
</dbReference>
<dbReference type="InParanoid" id="A0A2P5ELC6"/>